<comment type="caution">
    <text evidence="7">The sequence shown here is derived from an EMBL/GenBank/DDBJ whole genome shotgun (WGS) entry which is preliminary data.</text>
</comment>
<dbReference type="EC" id="3.2.2.9" evidence="2"/>
<dbReference type="HOGENOM" id="CLU_031248_2_2_10"/>
<sequence length="251" mass="27317">MPLKRLSEAIIPILSTNDSSSALMKIGIIVAMNKEFVQLKALLNNGMTETFHGKEFVTGRMGKHDIILQECGIGKVNSTIGAVEMIDRYQPELIVSTGVAGGADVHLNVTEVVVSTDCTYHDVYCGSECAFGQMMGMPAVYPSPSSLVEKALSLGGETPVHAGLIVSGDWFVDSREKMRSILAEFPTAKAVDMESCSIAQTCHVYGTPFISFRIISDVPLKDSKAAQYYDFWARMAEGSFDVTRRFLEAIA</sequence>
<dbReference type="InterPro" id="IPR035994">
    <property type="entry name" value="Nucleoside_phosphorylase_sf"/>
</dbReference>
<dbReference type="UniPathway" id="UPA00904">
    <property type="reaction ID" value="UER00871"/>
</dbReference>
<feature type="domain" description="Nucleoside phosphorylase" evidence="6">
    <location>
        <begin position="25"/>
        <end position="247"/>
    </location>
</feature>
<dbReference type="GO" id="GO:0009164">
    <property type="term" value="P:nucleoside catabolic process"/>
    <property type="evidence" value="ECO:0007669"/>
    <property type="project" value="InterPro"/>
</dbReference>
<organism evidence="7 8">
    <name type="scientific">Hoylesella marshii DSM 16973 = JCM 13450</name>
    <dbReference type="NCBI Taxonomy" id="862515"/>
    <lineage>
        <taxon>Bacteria</taxon>
        <taxon>Pseudomonadati</taxon>
        <taxon>Bacteroidota</taxon>
        <taxon>Bacteroidia</taxon>
        <taxon>Bacteroidales</taxon>
        <taxon>Prevotellaceae</taxon>
        <taxon>Hoylesella</taxon>
    </lineage>
</organism>
<proteinExistence type="predicted"/>
<evidence type="ECO:0000259" key="6">
    <source>
        <dbReference type="Pfam" id="PF01048"/>
    </source>
</evidence>
<evidence type="ECO:0000313" key="8">
    <source>
        <dbReference type="Proteomes" id="UP000004394"/>
    </source>
</evidence>
<dbReference type="PANTHER" id="PTHR46832:SF1">
    <property type="entry name" value="5'-METHYLTHIOADENOSINE_S-ADENOSYLHOMOCYSTEINE NUCLEOSIDASE"/>
    <property type="match status" value="1"/>
</dbReference>
<dbReference type="NCBIfam" id="NF004079">
    <property type="entry name" value="PRK05584.1"/>
    <property type="match status" value="1"/>
</dbReference>
<dbReference type="STRING" id="862515.HMPREF0658_1902"/>
<name>E0NUP7_9BACT</name>
<dbReference type="GO" id="GO:0005829">
    <property type="term" value="C:cytosol"/>
    <property type="evidence" value="ECO:0007669"/>
    <property type="project" value="TreeGrafter"/>
</dbReference>
<keyword evidence="7" id="KW-0326">Glycosidase</keyword>
<gene>
    <name evidence="7" type="primary">mtnN</name>
    <name evidence="7" type="ORF">HMPREF0658_1902</name>
</gene>
<keyword evidence="3" id="KW-0028">Amino-acid biosynthesis</keyword>
<dbReference type="EMBL" id="AEEI01000053">
    <property type="protein sequence ID" value="EFM01154.1"/>
    <property type="molecule type" value="Genomic_DNA"/>
</dbReference>
<evidence type="ECO:0000256" key="5">
    <source>
        <dbReference type="ARBA" id="ARBA00023167"/>
    </source>
</evidence>
<dbReference type="Pfam" id="PF01048">
    <property type="entry name" value="PNP_UDP_1"/>
    <property type="match status" value="1"/>
</dbReference>
<keyword evidence="4 7" id="KW-0378">Hydrolase</keyword>
<dbReference type="NCBIfam" id="TIGR01704">
    <property type="entry name" value="MTA_SAH-Nsdase"/>
    <property type="match status" value="1"/>
</dbReference>
<protein>
    <recommendedName>
        <fullName evidence="2">adenosylhomocysteine nucleosidase</fullName>
        <ecNumber evidence="2">3.2.2.9</ecNumber>
    </recommendedName>
</protein>
<accession>E0NUP7</accession>
<dbReference type="GO" id="GO:0019509">
    <property type="term" value="P:L-methionine salvage from methylthioadenosine"/>
    <property type="evidence" value="ECO:0007669"/>
    <property type="project" value="UniProtKB-UniPathway"/>
</dbReference>
<evidence type="ECO:0000256" key="2">
    <source>
        <dbReference type="ARBA" id="ARBA00011974"/>
    </source>
</evidence>
<dbReference type="Proteomes" id="UP000004394">
    <property type="component" value="Unassembled WGS sequence"/>
</dbReference>
<dbReference type="AlphaFoldDB" id="E0NUP7"/>
<evidence type="ECO:0000256" key="1">
    <source>
        <dbReference type="ARBA" id="ARBA00004945"/>
    </source>
</evidence>
<comment type="pathway">
    <text evidence="1">Amino-acid biosynthesis; L-methionine biosynthesis via salvage pathway; S-methyl-5-thio-alpha-D-ribose 1-phosphate from S-methyl-5'-thioadenosine (hydrolase route): step 1/2.</text>
</comment>
<keyword evidence="8" id="KW-1185">Reference proteome</keyword>
<evidence type="ECO:0000256" key="4">
    <source>
        <dbReference type="ARBA" id="ARBA00022801"/>
    </source>
</evidence>
<dbReference type="SUPFAM" id="SSF53167">
    <property type="entry name" value="Purine and uridine phosphorylases"/>
    <property type="match status" value="1"/>
</dbReference>
<dbReference type="GO" id="GO:0008782">
    <property type="term" value="F:adenosylhomocysteine nucleosidase activity"/>
    <property type="evidence" value="ECO:0007669"/>
    <property type="project" value="UniProtKB-EC"/>
</dbReference>
<evidence type="ECO:0000256" key="3">
    <source>
        <dbReference type="ARBA" id="ARBA00022605"/>
    </source>
</evidence>
<dbReference type="InterPro" id="IPR010049">
    <property type="entry name" value="MTA_SAH_Nsdase"/>
</dbReference>
<dbReference type="CDD" id="cd09008">
    <property type="entry name" value="MTAN"/>
    <property type="match status" value="1"/>
</dbReference>
<keyword evidence="5" id="KW-0486">Methionine biosynthesis</keyword>
<dbReference type="GO" id="GO:0019284">
    <property type="term" value="P:L-methionine salvage from S-adenosylmethionine"/>
    <property type="evidence" value="ECO:0007669"/>
    <property type="project" value="TreeGrafter"/>
</dbReference>
<dbReference type="eggNOG" id="COG0775">
    <property type="taxonomic scope" value="Bacteria"/>
</dbReference>
<evidence type="ECO:0000313" key="7">
    <source>
        <dbReference type="EMBL" id="EFM01154.1"/>
    </source>
</evidence>
<dbReference type="PANTHER" id="PTHR46832">
    <property type="entry name" value="5'-METHYLTHIOADENOSINE/S-ADENOSYLHOMOCYSTEINE NUCLEOSIDASE"/>
    <property type="match status" value="1"/>
</dbReference>
<dbReference type="GO" id="GO:0008930">
    <property type="term" value="F:methylthioadenosine nucleosidase activity"/>
    <property type="evidence" value="ECO:0007669"/>
    <property type="project" value="InterPro"/>
</dbReference>
<dbReference type="Gene3D" id="3.40.50.1580">
    <property type="entry name" value="Nucleoside phosphorylase domain"/>
    <property type="match status" value="1"/>
</dbReference>
<reference evidence="7" key="1">
    <citation type="submission" date="2010-07" db="EMBL/GenBank/DDBJ databases">
        <authorList>
            <person name="Muzny D."/>
            <person name="Qin X."/>
            <person name="Deng J."/>
            <person name="Jiang H."/>
            <person name="Liu Y."/>
            <person name="Qu J."/>
            <person name="Song X.-Z."/>
            <person name="Zhang L."/>
            <person name="Thornton R."/>
            <person name="Coyle M."/>
            <person name="Francisco L."/>
            <person name="Jackson L."/>
            <person name="Javaid M."/>
            <person name="Korchina V."/>
            <person name="Kovar C."/>
            <person name="Mata R."/>
            <person name="Mathew T."/>
            <person name="Ngo R."/>
            <person name="Nguyen L."/>
            <person name="Nguyen N."/>
            <person name="Okwuonu G."/>
            <person name="Ongeri F."/>
            <person name="Pham C."/>
            <person name="Simmons D."/>
            <person name="Wilczek-Boney K."/>
            <person name="Hale W."/>
            <person name="Jakkamsetti A."/>
            <person name="Pham P."/>
            <person name="Ruth R."/>
            <person name="San Lucas F."/>
            <person name="Warren J."/>
            <person name="Zhang J."/>
            <person name="Zhao Z."/>
            <person name="Zhou C."/>
            <person name="Zhu D."/>
            <person name="Lee S."/>
            <person name="Bess C."/>
            <person name="Blankenburg K."/>
            <person name="Forbes L."/>
            <person name="Fu Q."/>
            <person name="Gubbala S."/>
            <person name="Hirani K."/>
            <person name="Jayaseelan J.C."/>
            <person name="Lara F."/>
            <person name="Munidasa M."/>
            <person name="Palculict T."/>
            <person name="Patil S."/>
            <person name="Pu L.-L."/>
            <person name="Saada N."/>
            <person name="Tang L."/>
            <person name="Weissenberger G."/>
            <person name="Zhu Y."/>
            <person name="Hemphill L."/>
            <person name="Shang Y."/>
            <person name="Youmans B."/>
            <person name="Ayvaz T."/>
            <person name="Ross M."/>
            <person name="Santibanez J."/>
            <person name="Aqrawi P."/>
            <person name="Gross S."/>
            <person name="Joshi V."/>
            <person name="Fowler G."/>
            <person name="Nazareth L."/>
            <person name="Reid J."/>
            <person name="Worley K."/>
            <person name="Petrosino J."/>
            <person name="Highlander S."/>
            <person name="Gibbs R."/>
        </authorList>
    </citation>
    <scope>NUCLEOTIDE SEQUENCE [LARGE SCALE GENOMIC DNA]</scope>
    <source>
        <strain evidence="7">DSM 16973</strain>
    </source>
</reference>
<dbReference type="InterPro" id="IPR000845">
    <property type="entry name" value="Nucleoside_phosphorylase_d"/>
</dbReference>